<dbReference type="PANTHER" id="PTHR43033">
    <property type="entry name" value="TRNA(ILE)-LYSIDINE SYNTHASE-RELATED"/>
    <property type="match status" value="1"/>
</dbReference>
<gene>
    <name evidence="6 8" type="primary">tilS</name>
    <name evidence="8" type="ORF">ACFOGH_15705</name>
</gene>
<keyword evidence="1 6" id="KW-0436">Ligase</keyword>
<evidence type="ECO:0000256" key="1">
    <source>
        <dbReference type="ARBA" id="ARBA00022598"/>
    </source>
</evidence>
<sequence>MSVDAPLLEIAARYCAEGSALGIMVSGGGDSMALLDLLHRAAVGQRLEVLTIDHGLRAAARAEAEMVAAYCGARGIAHQISRWTRGEAAGNLMDAARQARYLIAADWAQARGLSRVAVGHTADDQAETFLIGLARQAGIDGLSGMRRHWMQGGVRFDRPLLGVTRADLRSYLRRNGVVWADDPTNDDTHYTRVKARKALAQLGSLGITAQGLAAVSDHLETARQALLGQLGTAVQSVTETAAGSLMIPRAGFEVLPAEIKRRLLIAALRWISGANYPPREAALANLMQVMGRGGDTTLGGVRFRSTASTITVQREARAQRGQICATYQTWDGRWQLSGPHAPDLTIRALGADGLRQIKDWRDTGLPREALLVTPAIWQGQTLIAAPCAGFSNGWCANCSASFASFVLSH</sequence>
<evidence type="ECO:0000256" key="5">
    <source>
        <dbReference type="ARBA" id="ARBA00048539"/>
    </source>
</evidence>
<dbReference type="Proteomes" id="UP001595547">
    <property type="component" value="Unassembled WGS sequence"/>
</dbReference>
<comment type="similarity">
    <text evidence="6">Belongs to the tRNA(Ile)-lysidine synthase family.</text>
</comment>
<evidence type="ECO:0000256" key="3">
    <source>
        <dbReference type="ARBA" id="ARBA00022741"/>
    </source>
</evidence>
<dbReference type="InterPro" id="IPR012094">
    <property type="entry name" value="tRNA_Ile_lys_synt"/>
</dbReference>
<comment type="function">
    <text evidence="6">Ligates lysine onto the cytidine present at position 34 of the AUA codon-specific tRNA(Ile) that contains the anticodon CAU, in an ATP-dependent manner. Cytidine is converted to lysidine, thus changing the amino acid specificity of the tRNA from methionine to isoleucine.</text>
</comment>
<comment type="subcellular location">
    <subcellularLocation>
        <location evidence="6">Cytoplasm</location>
    </subcellularLocation>
</comment>
<evidence type="ECO:0000259" key="7">
    <source>
        <dbReference type="Pfam" id="PF01171"/>
    </source>
</evidence>
<evidence type="ECO:0000256" key="4">
    <source>
        <dbReference type="ARBA" id="ARBA00022840"/>
    </source>
</evidence>
<proteinExistence type="inferred from homology"/>
<comment type="domain">
    <text evidence="6">The N-terminal region contains the highly conserved SGGXDS motif, predicted to be a P-loop motif involved in ATP binding.</text>
</comment>
<dbReference type="EC" id="6.3.4.19" evidence="6"/>
<dbReference type="InterPro" id="IPR014729">
    <property type="entry name" value="Rossmann-like_a/b/a_fold"/>
</dbReference>
<comment type="catalytic activity">
    <reaction evidence="5 6">
        <text>cytidine(34) in tRNA(Ile2) + L-lysine + ATP = lysidine(34) in tRNA(Ile2) + AMP + diphosphate + H(+)</text>
        <dbReference type="Rhea" id="RHEA:43744"/>
        <dbReference type="Rhea" id="RHEA-COMP:10625"/>
        <dbReference type="Rhea" id="RHEA-COMP:10670"/>
        <dbReference type="ChEBI" id="CHEBI:15378"/>
        <dbReference type="ChEBI" id="CHEBI:30616"/>
        <dbReference type="ChEBI" id="CHEBI:32551"/>
        <dbReference type="ChEBI" id="CHEBI:33019"/>
        <dbReference type="ChEBI" id="CHEBI:82748"/>
        <dbReference type="ChEBI" id="CHEBI:83665"/>
        <dbReference type="ChEBI" id="CHEBI:456215"/>
        <dbReference type="EC" id="6.3.4.19"/>
    </reaction>
</comment>
<keyword evidence="2 6" id="KW-0819">tRNA processing</keyword>
<evidence type="ECO:0000313" key="9">
    <source>
        <dbReference type="Proteomes" id="UP001595547"/>
    </source>
</evidence>
<dbReference type="NCBIfam" id="TIGR02432">
    <property type="entry name" value="lysidine_TilS_N"/>
    <property type="match status" value="1"/>
</dbReference>
<dbReference type="SUPFAM" id="SSF52402">
    <property type="entry name" value="Adenine nucleotide alpha hydrolases-like"/>
    <property type="match status" value="1"/>
</dbReference>
<dbReference type="Gene3D" id="3.40.50.620">
    <property type="entry name" value="HUPs"/>
    <property type="match status" value="1"/>
</dbReference>
<evidence type="ECO:0000313" key="8">
    <source>
        <dbReference type="EMBL" id="MFC3182443.1"/>
    </source>
</evidence>
<dbReference type="EMBL" id="JBHRTO010000002">
    <property type="protein sequence ID" value="MFC3182443.1"/>
    <property type="molecule type" value="Genomic_DNA"/>
</dbReference>
<reference evidence="9" key="1">
    <citation type="journal article" date="2019" name="Int. J. Syst. Evol. Microbiol.">
        <title>The Global Catalogue of Microorganisms (GCM) 10K type strain sequencing project: providing services to taxonomists for standard genome sequencing and annotation.</title>
        <authorList>
            <consortium name="The Broad Institute Genomics Platform"/>
            <consortium name="The Broad Institute Genome Sequencing Center for Infectious Disease"/>
            <person name="Wu L."/>
            <person name="Ma J."/>
        </authorList>
    </citation>
    <scope>NUCLEOTIDE SEQUENCE [LARGE SCALE GENOMIC DNA]</scope>
    <source>
        <strain evidence="9">KCTC 52039</strain>
    </source>
</reference>
<accession>A0ABV7J8K4</accession>
<comment type="caution">
    <text evidence="8">The sequence shown here is derived from an EMBL/GenBank/DDBJ whole genome shotgun (WGS) entry which is preliminary data.</text>
</comment>
<evidence type="ECO:0000256" key="2">
    <source>
        <dbReference type="ARBA" id="ARBA00022694"/>
    </source>
</evidence>
<dbReference type="PANTHER" id="PTHR43033:SF1">
    <property type="entry name" value="TRNA(ILE)-LYSIDINE SYNTHASE-RELATED"/>
    <property type="match status" value="1"/>
</dbReference>
<keyword evidence="9" id="KW-1185">Reference proteome</keyword>
<feature type="domain" description="tRNA(Ile)-lysidine/2-thiocytidine synthase N-terminal" evidence="7">
    <location>
        <begin position="23"/>
        <end position="197"/>
    </location>
</feature>
<dbReference type="InterPro" id="IPR012795">
    <property type="entry name" value="tRNA_Ile_lys_synt_N"/>
</dbReference>
<evidence type="ECO:0000256" key="6">
    <source>
        <dbReference type="HAMAP-Rule" id="MF_01161"/>
    </source>
</evidence>
<dbReference type="HAMAP" id="MF_01161">
    <property type="entry name" value="tRNA_Ile_lys_synt"/>
    <property type="match status" value="1"/>
</dbReference>
<dbReference type="InterPro" id="IPR011063">
    <property type="entry name" value="TilS/TtcA_N"/>
</dbReference>
<dbReference type="GO" id="GO:0032267">
    <property type="term" value="F:tRNA(Ile)-lysidine synthase activity"/>
    <property type="evidence" value="ECO:0007669"/>
    <property type="project" value="UniProtKB-EC"/>
</dbReference>
<protein>
    <recommendedName>
        <fullName evidence="6">tRNA(Ile)-lysidine synthase</fullName>
        <ecNumber evidence="6">6.3.4.19</ecNumber>
    </recommendedName>
    <alternativeName>
        <fullName evidence="6">tRNA(Ile)-2-lysyl-cytidine synthase</fullName>
    </alternativeName>
    <alternativeName>
        <fullName evidence="6">tRNA(Ile)-lysidine synthetase</fullName>
    </alternativeName>
</protein>
<dbReference type="CDD" id="cd01992">
    <property type="entry name" value="TilS_N"/>
    <property type="match status" value="1"/>
</dbReference>
<dbReference type="RefSeq" id="WP_380074111.1">
    <property type="nucleotide sequence ID" value="NZ_JBHRTO010000002.1"/>
</dbReference>
<feature type="binding site" evidence="6">
    <location>
        <begin position="26"/>
        <end position="31"/>
    </location>
    <ligand>
        <name>ATP</name>
        <dbReference type="ChEBI" id="CHEBI:30616"/>
    </ligand>
</feature>
<keyword evidence="4 6" id="KW-0067">ATP-binding</keyword>
<keyword evidence="6" id="KW-0963">Cytoplasm</keyword>
<name>A0ABV7J8K4_9RHOB</name>
<dbReference type="Pfam" id="PF01171">
    <property type="entry name" value="ATP_bind_3"/>
    <property type="match status" value="1"/>
</dbReference>
<keyword evidence="3 6" id="KW-0547">Nucleotide-binding</keyword>
<organism evidence="8 9">
    <name type="scientific">Cypionkella sinensis</name>
    <dbReference type="NCBI Taxonomy" id="1756043"/>
    <lineage>
        <taxon>Bacteria</taxon>
        <taxon>Pseudomonadati</taxon>
        <taxon>Pseudomonadota</taxon>
        <taxon>Alphaproteobacteria</taxon>
        <taxon>Rhodobacterales</taxon>
        <taxon>Paracoccaceae</taxon>
        <taxon>Cypionkella</taxon>
    </lineage>
</organism>